<dbReference type="PANTHER" id="PTHR31025">
    <property type="entry name" value="SI:CH211-196P9.1-RELATED"/>
    <property type="match status" value="1"/>
</dbReference>
<dbReference type="GeneTree" id="ENSGT00950000182912"/>
<protein>
    <submittedName>
        <fullName evidence="2">Uncharacterized protein</fullName>
    </submittedName>
</protein>
<reference evidence="2" key="1">
    <citation type="submission" date="2025-08" db="UniProtKB">
        <authorList>
            <consortium name="Ensembl"/>
        </authorList>
    </citation>
    <scope>IDENTIFICATION</scope>
</reference>
<dbReference type="AlphaFoldDB" id="A0A3Q2X6Z1"/>
<feature type="region of interest" description="Disordered" evidence="1">
    <location>
        <begin position="66"/>
        <end position="105"/>
    </location>
</feature>
<sequence>PLTATVMVLQVMLADLYTLKTECKIMEPFRPQFMDTLFGNEFVNLTSVAEIQNQATIKIVHTSCQPQDQGEDRFSFPSTSAPDDTSTSGDSTLGLSSPESTSSRSSWPDLFCIPRFIYDAETKLAKAHVAFKENGMLLIQSWSPTFYSTFDQVAEALILKHPCLKEKGSPSGYAGWKMSLKYKLANYRTHLWKAGCPEVCVNSLKNKPPEKCSPAFDVKRPKRGEVGHCPSLPLRKGNKRQLWRWPALFHPAEINAEFKRITTMPLQSRFLLQLDYLSESLLKGHDWGHCTECHRYNNSGHLCLRDTPGNYSFDVGIIIEGVLVLKDLDNVANAVAMRFGLFYPVNMSYPSQLRYTFEVIQKVVMGLDATQLSRKAQNFKTKLLMSAKFTVAVHARCLALSLVLLHFGRSISKTNDCCVLCNCRVNRALFVFFFSFLLSVHVF</sequence>
<keyword evidence="3" id="KW-1185">Reference proteome</keyword>
<organism evidence="2 3">
    <name type="scientific">Haplochromis burtoni</name>
    <name type="common">Burton's mouthbrooder</name>
    <name type="synonym">Chromis burtoni</name>
    <dbReference type="NCBI Taxonomy" id="8153"/>
    <lineage>
        <taxon>Eukaryota</taxon>
        <taxon>Metazoa</taxon>
        <taxon>Chordata</taxon>
        <taxon>Craniata</taxon>
        <taxon>Vertebrata</taxon>
        <taxon>Euteleostomi</taxon>
        <taxon>Actinopterygii</taxon>
        <taxon>Neopterygii</taxon>
        <taxon>Teleostei</taxon>
        <taxon>Neoteleostei</taxon>
        <taxon>Acanthomorphata</taxon>
        <taxon>Ovalentaria</taxon>
        <taxon>Cichlomorphae</taxon>
        <taxon>Cichliformes</taxon>
        <taxon>Cichlidae</taxon>
        <taxon>African cichlids</taxon>
        <taxon>Pseudocrenilabrinae</taxon>
        <taxon>Haplochromini</taxon>
        <taxon>Haplochromis</taxon>
    </lineage>
</organism>
<reference evidence="2" key="2">
    <citation type="submission" date="2025-09" db="UniProtKB">
        <authorList>
            <consortium name="Ensembl"/>
        </authorList>
    </citation>
    <scope>IDENTIFICATION</scope>
</reference>
<dbReference type="Proteomes" id="UP000264840">
    <property type="component" value="Unplaced"/>
</dbReference>
<evidence type="ECO:0000256" key="1">
    <source>
        <dbReference type="SAM" id="MobiDB-lite"/>
    </source>
</evidence>
<accession>A0A3Q2X6Z1</accession>
<name>A0A3Q2X6Z1_HAPBU</name>
<dbReference type="Ensembl" id="ENSHBUT00000036052.1">
    <property type="protein sequence ID" value="ENSHBUP00000035062.1"/>
    <property type="gene ID" value="ENSHBUG00000023021.1"/>
</dbReference>
<evidence type="ECO:0000313" key="3">
    <source>
        <dbReference type="Proteomes" id="UP000264840"/>
    </source>
</evidence>
<feature type="compositionally biased region" description="Low complexity" evidence="1">
    <location>
        <begin position="77"/>
        <end position="105"/>
    </location>
</feature>
<dbReference type="STRING" id="8153.ENSHBUP00000035062"/>
<dbReference type="PANTHER" id="PTHR31025:SF27">
    <property type="entry name" value="SI:CH211-193K19.2-RELATED"/>
    <property type="match status" value="1"/>
</dbReference>
<evidence type="ECO:0000313" key="2">
    <source>
        <dbReference type="Ensembl" id="ENSHBUP00000035062.1"/>
    </source>
</evidence>
<proteinExistence type="predicted"/>
<dbReference type="OMA" id="TECHRYN"/>